<keyword evidence="8 10" id="KW-0472">Membrane</keyword>
<evidence type="ECO:0000256" key="3">
    <source>
        <dbReference type="ARBA" id="ARBA00022475"/>
    </source>
</evidence>
<dbReference type="GO" id="GO:0015833">
    <property type="term" value="P:peptide transport"/>
    <property type="evidence" value="ECO:0007669"/>
    <property type="project" value="UniProtKB-KW"/>
</dbReference>
<accession>A0A3A1R2F8</accession>
<evidence type="ECO:0000256" key="1">
    <source>
        <dbReference type="ARBA" id="ARBA00004651"/>
    </source>
</evidence>
<dbReference type="PANTHER" id="PTHR43386:SF24">
    <property type="entry name" value="OLIGOPEPTIDE TRANSPORT SYSTEM PERMEASE PROTEIN AMID"/>
    <property type="match status" value="1"/>
</dbReference>
<organism evidence="12 13">
    <name type="scientific">Bacillus salacetis</name>
    <dbReference type="NCBI Taxonomy" id="2315464"/>
    <lineage>
        <taxon>Bacteria</taxon>
        <taxon>Bacillati</taxon>
        <taxon>Bacillota</taxon>
        <taxon>Bacilli</taxon>
        <taxon>Bacillales</taxon>
        <taxon>Bacillaceae</taxon>
        <taxon>Bacillus</taxon>
    </lineage>
</organism>
<feature type="transmembrane region" description="Helical" evidence="10">
    <location>
        <begin position="305"/>
        <end position="330"/>
    </location>
</feature>
<proteinExistence type="inferred from homology"/>
<evidence type="ECO:0000256" key="6">
    <source>
        <dbReference type="ARBA" id="ARBA00022927"/>
    </source>
</evidence>
<comment type="similarity">
    <text evidence="9">Belongs to the binding-protein-dependent transport system permease family. OppBC subfamily.</text>
</comment>
<dbReference type="GO" id="GO:0005886">
    <property type="term" value="C:plasma membrane"/>
    <property type="evidence" value="ECO:0007669"/>
    <property type="project" value="UniProtKB-SubCell"/>
</dbReference>
<keyword evidence="6" id="KW-0653">Protein transport</keyword>
<evidence type="ECO:0000256" key="10">
    <source>
        <dbReference type="RuleBase" id="RU363032"/>
    </source>
</evidence>
<evidence type="ECO:0000256" key="7">
    <source>
        <dbReference type="ARBA" id="ARBA00022989"/>
    </source>
</evidence>
<dbReference type="PANTHER" id="PTHR43386">
    <property type="entry name" value="OLIGOPEPTIDE TRANSPORT SYSTEM PERMEASE PROTEIN APPC"/>
    <property type="match status" value="1"/>
</dbReference>
<feature type="transmembrane region" description="Helical" evidence="10">
    <location>
        <begin position="177"/>
        <end position="195"/>
    </location>
</feature>
<comment type="caution">
    <text evidence="12">The sequence shown here is derived from an EMBL/GenBank/DDBJ whole genome shotgun (WGS) entry which is preliminary data.</text>
</comment>
<dbReference type="AlphaFoldDB" id="A0A3A1R2F8"/>
<feature type="transmembrane region" description="Helical" evidence="10">
    <location>
        <begin position="140"/>
        <end position="165"/>
    </location>
</feature>
<evidence type="ECO:0000313" key="12">
    <source>
        <dbReference type="EMBL" id="RIW35265.1"/>
    </source>
</evidence>
<dbReference type="InterPro" id="IPR000515">
    <property type="entry name" value="MetI-like"/>
</dbReference>
<evidence type="ECO:0000256" key="2">
    <source>
        <dbReference type="ARBA" id="ARBA00022448"/>
    </source>
</evidence>
<evidence type="ECO:0000256" key="5">
    <source>
        <dbReference type="ARBA" id="ARBA00022856"/>
    </source>
</evidence>
<name>A0A3A1R2F8_9BACI</name>
<dbReference type="OrthoDB" id="9797472at2"/>
<evidence type="ECO:0000256" key="8">
    <source>
        <dbReference type="ARBA" id="ARBA00023136"/>
    </source>
</evidence>
<dbReference type="GO" id="GO:0015031">
    <property type="term" value="P:protein transport"/>
    <property type="evidence" value="ECO:0007669"/>
    <property type="project" value="UniProtKB-KW"/>
</dbReference>
<evidence type="ECO:0000256" key="9">
    <source>
        <dbReference type="ARBA" id="ARBA00024202"/>
    </source>
</evidence>
<protein>
    <submittedName>
        <fullName evidence="12">ABC transporter permease</fullName>
    </submittedName>
</protein>
<keyword evidence="13" id="KW-1185">Reference proteome</keyword>
<dbReference type="CDD" id="cd06261">
    <property type="entry name" value="TM_PBP2"/>
    <property type="match status" value="1"/>
</dbReference>
<dbReference type="InterPro" id="IPR025966">
    <property type="entry name" value="OppC_N"/>
</dbReference>
<dbReference type="RefSeq" id="WP_119546312.1">
    <property type="nucleotide sequence ID" value="NZ_QXIR01000008.1"/>
</dbReference>
<evidence type="ECO:0000256" key="4">
    <source>
        <dbReference type="ARBA" id="ARBA00022692"/>
    </source>
</evidence>
<dbReference type="GO" id="GO:0055085">
    <property type="term" value="P:transmembrane transport"/>
    <property type="evidence" value="ECO:0007669"/>
    <property type="project" value="InterPro"/>
</dbReference>
<dbReference type="EMBL" id="QXIR01000008">
    <property type="protein sequence ID" value="RIW35265.1"/>
    <property type="molecule type" value="Genomic_DNA"/>
</dbReference>
<gene>
    <name evidence="12" type="ORF">D3H55_07645</name>
</gene>
<dbReference type="SUPFAM" id="SSF161098">
    <property type="entry name" value="MetI-like"/>
    <property type="match status" value="1"/>
</dbReference>
<feature type="transmembrane region" description="Helical" evidence="10">
    <location>
        <begin position="51"/>
        <end position="71"/>
    </location>
</feature>
<evidence type="ECO:0000259" key="11">
    <source>
        <dbReference type="PROSITE" id="PS50928"/>
    </source>
</evidence>
<sequence>MEVNNRKDLENLNPDLFQPRRASESESEVIGRPSLSFWHDAWLRLFKNKGAIIGLVLMILIIIMAIIGPSLNEFTYKEQNIRHAKLPPKIEALSWMPWFDGIDHNGVNAYETRQVETNYWFGTDDLGRDIFTRTWQGTRISLYIGVLAALIDLIIGIAYGGVSGYYGGRIDDFMQRVIEVLVGIPNLIVVILFILVFEPGLFTITMAMVITGWTGMARIVRGQILQLKNQEFVLASRTLGATSNRLIWKHLLPNVMGPVIITTMFTVPSAIFMEAFLSFIGLGIAAPQASLGSLVNEGYKSIQSYPHMMLIPSVVISIIILAFNLLADGLRDALDPKMRK</sequence>
<dbReference type="Gene3D" id="1.10.3720.10">
    <property type="entry name" value="MetI-like"/>
    <property type="match status" value="1"/>
</dbReference>
<keyword evidence="5" id="KW-0571">Peptide transport</keyword>
<keyword evidence="2 10" id="KW-0813">Transport</keyword>
<feature type="domain" description="ABC transmembrane type-1" evidence="11">
    <location>
        <begin position="138"/>
        <end position="327"/>
    </location>
</feature>
<keyword evidence="4 10" id="KW-0812">Transmembrane</keyword>
<dbReference type="InterPro" id="IPR035906">
    <property type="entry name" value="MetI-like_sf"/>
</dbReference>
<evidence type="ECO:0000313" key="13">
    <source>
        <dbReference type="Proteomes" id="UP000265801"/>
    </source>
</evidence>
<dbReference type="Pfam" id="PF00528">
    <property type="entry name" value="BPD_transp_1"/>
    <property type="match status" value="1"/>
</dbReference>
<comment type="subcellular location">
    <subcellularLocation>
        <location evidence="1 10">Cell membrane</location>
        <topology evidence="1 10">Multi-pass membrane protein</topology>
    </subcellularLocation>
</comment>
<dbReference type="PROSITE" id="PS50928">
    <property type="entry name" value="ABC_TM1"/>
    <property type="match status" value="1"/>
</dbReference>
<dbReference type="NCBIfam" id="NF045475">
    <property type="entry name" value="Opp3C"/>
    <property type="match status" value="1"/>
</dbReference>
<keyword evidence="7 10" id="KW-1133">Transmembrane helix</keyword>
<dbReference type="Proteomes" id="UP000265801">
    <property type="component" value="Unassembled WGS sequence"/>
</dbReference>
<feature type="transmembrane region" description="Helical" evidence="10">
    <location>
        <begin position="259"/>
        <end position="285"/>
    </location>
</feature>
<dbReference type="InterPro" id="IPR050366">
    <property type="entry name" value="BP-dependent_transpt_permease"/>
</dbReference>
<keyword evidence="3" id="KW-1003">Cell membrane</keyword>
<reference evidence="12 13" key="1">
    <citation type="submission" date="2018-09" db="EMBL/GenBank/DDBJ databases">
        <title>Bacillus saliacetes sp. nov., isolated from Thai shrimp paste (Ka-pi).</title>
        <authorList>
            <person name="Daroonpunt R."/>
            <person name="Tanasupawat S."/>
            <person name="Yiamsombut S."/>
        </authorList>
    </citation>
    <scope>NUCLEOTIDE SEQUENCE [LARGE SCALE GENOMIC DNA]</scope>
    <source>
        <strain evidence="12 13">SKP7-4</strain>
    </source>
</reference>
<dbReference type="Pfam" id="PF12911">
    <property type="entry name" value="OppC_N"/>
    <property type="match status" value="1"/>
</dbReference>